<evidence type="ECO:0000256" key="2">
    <source>
        <dbReference type="RuleBase" id="RU003616"/>
    </source>
</evidence>
<organism evidence="5 6">
    <name type="scientific">Calycomorphotria hydatis</name>
    <dbReference type="NCBI Taxonomy" id="2528027"/>
    <lineage>
        <taxon>Bacteria</taxon>
        <taxon>Pseudomonadati</taxon>
        <taxon>Planctomycetota</taxon>
        <taxon>Planctomycetia</taxon>
        <taxon>Planctomycetales</taxon>
        <taxon>Planctomycetaceae</taxon>
        <taxon>Calycomorphotria</taxon>
    </lineage>
</organism>
<feature type="domain" description="SHSP" evidence="4">
    <location>
        <begin position="44"/>
        <end position="157"/>
    </location>
</feature>
<evidence type="ECO:0000259" key="4">
    <source>
        <dbReference type="PROSITE" id="PS01031"/>
    </source>
</evidence>
<name>A0A517T9P1_9PLAN</name>
<proteinExistence type="inferred from homology"/>
<dbReference type="SUPFAM" id="SSF49764">
    <property type="entry name" value="HSP20-like chaperones"/>
    <property type="match status" value="1"/>
</dbReference>
<dbReference type="AlphaFoldDB" id="A0A517T9P1"/>
<evidence type="ECO:0000313" key="5">
    <source>
        <dbReference type="EMBL" id="QDT65086.1"/>
    </source>
</evidence>
<evidence type="ECO:0000256" key="3">
    <source>
        <dbReference type="SAM" id="MobiDB-lite"/>
    </source>
</evidence>
<dbReference type="Gene3D" id="2.60.40.790">
    <property type="match status" value="1"/>
</dbReference>
<dbReference type="InterPro" id="IPR008978">
    <property type="entry name" value="HSP20-like_chaperone"/>
</dbReference>
<dbReference type="KEGG" id="chya:V22_23320"/>
<gene>
    <name evidence="5" type="primary">hspA_3</name>
    <name evidence="5" type="ORF">V22_23320</name>
</gene>
<dbReference type="RefSeq" id="WP_145262797.1">
    <property type="nucleotide sequence ID" value="NZ_CP036316.1"/>
</dbReference>
<evidence type="ECO:0000256" key="1">
    <source>
        <dbReference type="PROSITE-ProRule" id="PRU00285"/>
    </source>
</evidence>
<dbReference type="Pfam" id="PF00011">
    <property type="entry name" value="HSP20"/>
    <property type="match status" value="1"/>
</dbReference>
<reference evidence="5 6" key="1">
    <citation type="submission" date="2019-02" db="EMBL/GenBank/DDBJ databases">
        <title>Deep-cultivation of Planctomycetes and their phenomic and genomic characterization uncovers novel biology.</title>
        <authorList>
            <person name="Wiegand S."/>
            <person name="Jogler M."/>
            <person name="Boedeker C."/>
            <person name="Pinto D."/>
            <person name="Vollmers J."/>
            <person name="Rivas-Marin E."/>
            <person name="Kohn T."/>
            <person name="Peeters S.H."/>
            <person name="Heuer A."/>
            <person name="Rast P."/>
            <person name="Oberbeckmann S."/>
            <person name="Bunk B."/>
            <person name="Jeske O."/>
            <person name="Meyerdierks A."/>
            <person name="Storesund J.E."/>
            <person name="Kallscheuer N."/>
            <person name="Luecker S."/>
            <person name="Lage O.M."/>
            <person name="Pohl T."/>
            <person name="Merkel B.J."/>
            <person name="Hornburger P."/>
            <person name="Mueller R.-W."/>
            <person name="Bruemmer F."/>
            <person name="Labrenz M."/>
            <person name="Spormann A.M."/>
            <person name="Op den Camp H."/>
            <person name="Overmann J."/>
            <person name="Amann R."/>
            <person name="Jetten M.S.M."/>
            <person name="Mascher T."/>
            <person name="Medema M.H."/>
            <person name="Devos D.P."/>
            <person name="Kaster A.-K."/>
            <person name="Ovreas L."/>
            <person name="Rohde M."/>
            <person name="Galperin M.Y."/>
            <person name="Jogler C."/>
        </authorList>
    </citation>
    <scope>NUCLEOTIDE SEQUENCE [LARGE SCALE GENOMIC DNA]</scope>
    <source>
        <strain evidence="5 6">V22</strain>
    </source>
</reference>
<dbReference type="InterPro" id="IPR002068">
    <property type="entry name" value="A-crystallin/Hsp20_dom"/>
</dbReference>
<evidence type="ECO:0000313" key="6">
    <source>
        <dbReference type="Proteomes" id="UP000319976"/>
    </source>
</evidence>
<dbReference type="Proteomes" id="UP000319976">
    <property type="component" value="Chromosome"/>
</dbReference>
<sequence length="172" mass="18054">MTEPIGEDRSSLQSSIDRLRGDFEKFVEGAVTRGAKAWEAFGNAEGGRERAPVIDIMETANSLEILVNLPGAGPEDINVVLDGNVLTVQADLPAAPSGRTTHLRERVAGRIARSIPLPSPVQAGLPEAILSNGVLKITLEKAASSKSTRVPIRTEINEPAQPSGTAAPASVD</sequence>
<feature type="region of interest" description="Disordered" evidence="3">
    <location>
        <begin position="144"/>
        <end position="172"/>
    </location>
</feature>
<accession>A0A517T9P1</accession>
<dbReference type="CDD" id="cd06464">
    <property type="entry name" value="ACD_sHsps-like"/>
    <property type="match status" value="1"/>
</dbReference>
<comment type="similarity">
    <text evidence="1 2">Belongs to the small heat shock protein (HSP20) family.</text>
</comment>
<keyword evidence="6" id="KW-1185">Reference proteome</keyword>
<dbReference type="PANTHER" id="PTHR11527">
    <property type="entry name" value="HEAT-SHOCK PROTEIN 20 FAMILY MEMBER"/>
    <property type="match status" value="1"/>
</dbReference>
<dbReference type="EMBL" id="CP036316">
    <property type="protein sequence ID" value="QDT65086.1"/>
    <property type="molecule type" value="Genomic_DNA"/>
</dbReference>
<dbReference type="PROSITE" id="PS01031">
    <property type="entry name" value="SHSP"/>
    <property type="match status" value="1"/>
</dbReference>
<dbReference type="InterPro" id="IPR031107">
    <property type="entry name" value="Small_HSP"/>
</dbReference>
<protein>
    <submittedName>
        <fullName evidence="5">Spore protein SP21</fullName>
    </submittedName>
</protein>
<dbReference type="OrthoDB" id="268718at2"/>